<accession>A0A0K9GSK5</accession>
<comment type="caution">
    <text evidence="1">The sequence shown here is derived from an EMBL/GenBank/DDBJ whole genome shotgun (WGS) entry which is preliminary data.</text>
</comment>
<dbReference type="EMBL" id="LFZW01000001">
    <property type="protein sequence ID" value="KMY49257.1"/>
    <property type="molecule type" value="Genomic_DNA"/>
</dbReference>
<gene>
    <name evidence="1" type="ORF">AC625_06750</name>
</gene>
<evidence type="ECO:0000313" key="1">
    <source>
        <dbReference type="EMBL" id="KMY49257.1"/>
    </source>
</evidence>
<dbReference type="PATRIC" id="fig|1679170.3.peg.1451"/>
<sequence>MDEYGKIFRKYSNDKLNICMESYNPDVEKYHEVILRMKAKSYKQVIINSELMIEILNAVIMNEGYILGINFTDNTDENLKIDVKNFVLKIRKDRLQFINLKELLKWALDNNSIDIFNIELYYNKIHYTVYSNGLIMGNKLNLIFEDIIEKVLDNYLS</sequence>
<proteinExistence type="predicted"/>
<dbReference type="RefSeq" id="WP_049680590.1">
    <property type="nucleotide sequence ID" value="NZ_LFZW01000001.1"/>
</dbReference>
<name>A0A0K9GSK5_9BACI</name>
<dbReference type="OrthoDB" id="2974258at2"/>
<evidence type="ECO:0000313" key="2">
    <source>
        <dbReference type="Proteomes" id="UP000037146"/>
    </source>
</evidence>
<reference evidence="2" key="1">
    <citation type="submission" date="2015-07" db="EMBL/GenBank/DDBJ databases">
        <title>Genome sequencing project for genomic taxonomy and phylogenomics of Bacillus-like bacteria.</title>
        <authorList>
            <person name="Liu B."/>
            <person name="Wang J."/>
            <person name="Zhu Y."/>
            <person name="Liu G."/>
            <person name="Chen Q."/>
            <person name="Chen Z."/>
            <person name="Lan J."/>
            <person name="Che J."/>
            <person name="Ge C."/>
            <person name="Shi H."/>
            <person name="Pan Z."/>
            <person name="Liu X."/>
        </authorList>
    </citation>
    <scope>NUCLEOTIDE SEQUENCE [LARGE SCALE GENOMIC DNA]</scope>
    <source>
        <strain evidence="2">FJAT-27997</strain>
    </source>
</reference>
<organism evidence="1 2">
    <name type="scientific">Peribacillus loiseleuriae</name>
    <dbReference type="NCBI Taxonomy" id="1679170"/>
    <lineage>
        <taxon>Bacteria</taxon>
        <taxon>Bacillati</taxon>
        <taxon>Bacillota</taxon>
        <taxon>Bacilli</taxon>
        <taxon>Bacillales</taxon>
        <taxon>Bacillaceae</taxon>
        <taxon>Peribacillus</taxon>
    </lineage>
</organism>
<protein>
    <submittedName>
        <fullName evidence="1">Uncharacterized protein</fullName>
    </submittedName>
</protein>
<dbReference type="STRING" id="1679170.AC625_06750"/>
<dbReference type="AlphaFoldDB" id="A0A0K9GSK5"/>
<dbReference type="Proteomes" id="UP000037146">
    <property type="component" value="Unassembled WGS sequence"/>
</dbReference>
<keyword evidence="2" id="KW-1185">Reference proteome</keyword>